<gene>
    <name evidence="3" type="ORF">GCM10007888_00350</name>
    <name evidence="2" type="ORF">MOX02_39250</name>
</gene>
<dbReference type="EMBL" id="BJZU01000082">
    <property type="protein sequence ID" value="GEP05887.1"/>
    <property type="molecule type" value="Genomic_DNA"/>
</dbReference>
<dbReference type="AlphaFoldDB" id="A0A512J7E8"/>
<reference evidence="3" key="4">
    <citation type="submission" date="2023-01" db="EMBL/GenBank/DDBJ databases">
        <title>Draft genome sequence of Methylobacterium oxalidis strain NBRC 107715.</title>
        <authorList>
            <person name="Sun Q."/>
            <person name="Mori K."/>
        </authorList>
    </citation>
    <scope>NUCLEOTIDE SEQUENCE</scope>
    <source>
        <strain evidence="3">NBRC 107715</strain>
    </source>
</reference>
<evidence type="ECO:0000256" key="1">
    <source>
        <dbReference type="SAM" id="MobiDB-lite"/>
    </source>
</evidence>
<keyword evidence="5" id="KW-1185">Reference proteome</keyword>
<sequence length="132" mass="13550">MLRSGFILGVSGPAVALTLLVQPMVRQTADAWAAPAPPPRPAAVAEPAAFIPPAPLPGMRPVSTALSPVRFATAPRPGSQGPASPAVSQQPATEMGEQTPARPRRMRDGCEGALSSLVGPEARRMVPGRCIA</sequence>
<dbReference type="Proteomes" id="UP000321960">
    <property type="component" value="Unassembled WGS sequence"/>
</dbReference>
<proteinExistence type="predicted"/>
<accession>A0A512J7E8</accession>
<dbReference type="OrthoDB" id="7995183at2"/>
<name>A0A512J7E8_9HYPH</name>
<comment type="caution">
    <text evidence="2">The sequence shown here is derived from an EMBL/GenBank/DDBJ whole genome shotgun (WGS) entry which is preliminary data.</text>
</comment>
<feature type="region of interest" description="Disordered" evidence="1">
    <location>
        <begin position="70"/>
        <end position="108"/>
    </location>
</feature>
<dbReference type="Proteomes" id="UP001156856">
    <property type="component" value="Unassembled WGS sequence"/>
</dbReference>
<reference evidence="5" key="2">
    <citation type="journal article" date="2019" name="Int. J. Syst. Evol. Microbiol.">
        <title>The Global Catalogue of Microorganisms (GCM) 10K type strain sequencing project: providing services to taxonomists for standard genome sequencing and annotation.</title>
        <authorList>
            <consortium name="The Broad Institute Genomics Platform"/>
            <consortium name="The Broad Institute Genome Sequencing Center for Infectious Disease"/>
            <person name="Wu L."/>
            <person name="Ma J."/>
        </authorList>
    </citation>
    <scope>NUCLEOTIDE SEQUENCE [LARGE SCALE GENOMIC DNA]</scope>
    <source>
        <strain evidence="5">NBRC 107715</strain>
    </source>
</reference>
<organism evidence="2 4">
    <name type="scientific">Methylobacterium oxalidis</name>
    <dbReference type="NCBI Taxonomy" id="944322"/>
    <lineage>
        <taxon>Bacteria</taxon>
        <taxon>Pseudomonadati</taxon>
        <taxon>Pseudomonadota</taxon>
        <taxon>Alphaproteobacteria</taxon>
        <taxon>Hyphomicrobiales</taxon>
        <taxon>Methylobacteriaceae</taxon>
        <taxon>Methylobacterium</taxon>
    </lineage>
</organism>
<evidence type="ECO:0000313" key="5">
    <source>
        <dbReference type="Proteomes" id="UP001156856"/>
    </source>
</evidence>
<evidence type="ECO:0000313" key="3">
    <source>
        <dbReference type="EMBL" id="GLS61654.1"/>
    </source>
</evidence>
<evidence type="ECO:0000313" key="4">
    <source>
        <dbReference type="Proteomes" id="UP000321960"/>
    </source>
</evidence>
<evidence type="ECO:0000313" key="2">
    <source>
        <dbReference type="EMBL" id="GEP05887.1"/>
    </source>
</evidence>
<protein>
    <submittedName>
        <fullName evidence="2">Uncharacterized protein</fullName>
    </submittedName>
</protein>
<reference evidence="3" key="1">
    <citation type="journal article" date="2014" name="Int. J. Syst. Evol. Microbiol.">
        <title>Complete genome of a new Firmicutes species belonging to the dominant human colonic microbiota ('Ruminococcus bicirculans') reveals two chromosomes and a selective capacity to utilize plant glucans.</title>
        <authorList>
            <consortium name="NISC Comparative Sequencing Program"/>
            <person name="Wegmann U."/>
            <person name="Louis P."/>
            <person name="Goesmann A."/>
            <person name="Henrissat B."/>
            <person name="Duncan S.H."/>
            <person name="Flint H.J."/>
        </authorList>
    </citation>
    <scope>NUCLEOTIDE SEQUENCE</scope>
    <source>
        <strain evidence="3">NBRC 107715</strain>
    </source>
</reference>
<dbReference type="EMBL" id="BSPK01000001">
    <property type="protein sequence ID" value="GLS61654.1"/>
    <property type="molecule type" value="Genomic_DNA"/>
</dbReference>
<reference evidence="2 4" key="3">
    <citation type="submission" date="2019-07" db="EMBL/GenBank/DDBJ databases">
        <title>Whole genome shotgun sequence of Methylobacterium oxalidis NBRC 107715.</title>
        <authorList>
            <person name="Hosoyama A."/>
            <person name="Uohara A."/>
            <person name="Ohji S."/>
            <person name="Ichikawa N."/>
        </authorList>
    </citation>
    <scope>NUCLEOTIDE SEQUENCE [LARGE SCALE GENOMIC DNA]</scope>
    <source>
        <strain evidence="2 4">NBRC 107715</strain>
    </source>
</reference>